<evidence type="ECO:0000313" key="1">
    <source>
        <dbReference type="EMBL" id="QDV39686.1"/>
    </source>
</evidence>
<geneLocation type="plasmid" evidence="2">
    <name>pelp_5</name>
</geneLocation>
<dbReference type="KEGG" id="tpla:ElP_76590"/>
<gene>
    <name evidence="1" type="ORF">ElP_76590</name>
</gene>
<proteinExistence type="predicted"/>
<keyword evidence="1" id="KW-0614">Plasmid</keyword>
<sequence length="31" mass="3655">MRPRRVPKYRHLKAKGLGLVEINGKRIYSFA</sequence>
<dbReference type="AlphaFoldDB" id="A0A518HFX6"/>
<evidence type="ECO:0000313" key="2">
    <source>
        <dbReference type="Proteomes" id="UP000317835"/>
    </source>
</evidence>
<protein>
    <submittedName>
        <fullName evidence="1">Uncharacterized protein</fullName>
    </submittedName>
</protein>
<keyword evidence="2" id="KW-1185">Reference proteome</keyword>
<reference evidence="1 2" key="1">
    <citation type="submission" date="2019-02" db="EMBL/GenBank/DDBJ databases">
        <title>Deep-cultivation of Planctomycetes and their phenomic and genomic characterization uncovers novel biology.</title>
        <authorList>
            <person name="Wiegand S."/>
            <person name="Jogler M."/>
            <person name="Boedeker C."/>
            <person name="Pinto D."/>
            <person name="Vollmers J."/>
            <person name="Rivas-Marin E."/>
            <person name="Kohn T."/>
            <person name="Peeters S.H."/>
            <person name="Heuer A."/>
            <person name="Rast P."/>
            <person name="Oberbeckmann S."/>
            <person name="Bunk B."/>
            <person name="Jeske O."/>
            <person name="Meyerdierks A."/>
            <person name="Storesund J.E."/>
            <person name="Kallscheuer N."/>
            <person name="Luecker S."/>
            <person name="Lage O.M."/>
            <person name="Pohl T."/>
            <person name="Merkel B.J."/>
            <person name="Hornburger P."/>
            <person name="Mueller R.-W."/>
            <person name="Bruemmer F."/>
            <person name="Labrenz M."/>
            <person name="Spormann A.M."/>
            <person name="Op den Camp H."/>
            <person name="Overmann J."/>
            <person name="Amann R."/>
            <person name="Jetten M.S.M."/>
            <person name="Mascher T."/>
            <person name="Medema M.H."/>
            <person name="Devos D.P."/>
            <person name="Kaster A.-K."/>
            <person name="Ovreas L."/>
            <person name="Rohde M."/>
            <person name="Galperin M.Y."/>
            <person name="Jogler C."/>
        </authorList>
    </citation>
    <scope>NUCLEOTIDE SEQUENCE [LARGE SCALE GENOMIC DNA]</scope>
    <source>
        <strain evidence="1 2">ElP</strain>
        <plasmid evidence="2">pelp_5</plasmid>
    </source>
</reference>
<name>A0A518HFX6_9BACT</name>
<organism evidence="1 2">
    <name type="scientific">Tautonia plasticadhaerens</name>
    <dbReference type="NCBI Taxonomy" id="2527974"/>
    <lineage>
        <taxon>Bacteria</taxon>
        <taxon>Pseudomonadati</taxon>
        <taxon>Planctomycetota</taxon>
        <taxon>Planctomycetia</taxon>
        <taxon>Isosphaerales</taxon>
        <taxon>Isosphaeraceae</taxon>
        <taxon>Tautonia</taxon>
    </lineage>
</organism>
<dbReference type="EMBL" id="CP036431">
    <property type="protein sequence ID" value="QDV39686.1"/>
    <property type="molecule type" value="Genomic_DNA"/>
</dbReference>
<dbReference type="Proteomes" id="UP000317835">
    <property type="component" value="Plasmid pElP_5"/>
</dbReference>
<accession>A0A518HFX6</accession>